<feature type="domain" description="NB-ARC" evidence="2">
    <location>
        <begin position="4"/>
        <end position="79"/>
    </location>
</feature>
<dbReference type="InterPro" id="IPR036390">
    <property type="entry name" value="WH_DNA-bd_sf"/>
</dbReference>
<dbReference type="SUPFAM" id="SSF52540">
    <property type="entry name" value="P-loop containing nucleoside triphosphate hydrolases"/>
    <property type="match status" value="1"/>
</dbReference>
<dbReference type="EMBL" id="CM035413">
    <property type="protein sequence ID" value="KAH7431024.1"/>
    <property type="molecule type" value="Genomic_DNA"/>
</dbReference>
<dbReference type="InterPro" id="IPR002182">
    <property type="entry name" value="NB-ARC"/>
</dbReference>
<dbReference type="PANTHER" id="PTHR11017:SF385">
    <property type="entry name" value="DISEASE RESISTANCE PROTEIN (TIR-NBS-LRR CLASS)-RELATED"/>
    <property type="match status" value="1"/>
</dbReference>
<dbReference type="Proteomes" id="UP000825935">
    <property type="component" value="Chromosome 8"/>
</dbReference>
<sequence>MEKLNSINALVILDEVDDDGHLDALYYPLRSSLGPKSIVIITTRDRKILYWAKSTKNFDVEGLNEEMSKWLFYWHAFMKPNPPVEVEEVSEKVIEACNGLPLALKVVGSHLYSKSEKSFWEESFKYLQRNKKKIFDVLRMSFDGLDHDEKEAFLDICCFLIDENEDLACKVLEDCYGMGRKHLDELENKCLITTYIGEHDGVRRIRVHDQLRDMGRYIILKERRDRAWDEETVNEIFQVSDICYP</sequence>
<dbReference type="PRINTS" id="PR00364">
    <property type="entry name" value="DISEASERSIST"/>
</dbReference>
<evidence type="ECO:0000256" key="1">
    <source>
        <dbReference type="ARBA" id="ARBA00022528"/>
    </source>
</evidence>
<dbReference type="GO" id="GO:0006952">
    <property type="term" value="P:defense response"/>
    <property type="evidence" value="ECO:0007669"/>
    <property type="project" value="InterPro"/>
</dbReference>
<dbReference type="AlphaFoldDB" id="A0A8T2UCN5"/>
<accession>A0A8T2UCN5</accession>
<reference evidence="3" key="1">
    <citation type="submission" date="2021-08" db="EMBL/GenBank/DDBJ databases">
        <title>WGS assembly of Ceratopteris richardii.</title>
        <authorList>
            <person name="Marchant D.B."/>
            <person name="Chen G."/>
            <person name="Jenkins J."/>
            <person name="Shu S."/>
            <person name="Leebens-Mack J."/>
            <person name="Grimwood J."/>
            <person name="Schmutz J."/>
            <person name="Soltis P."/>
            <person name="Soltis D."/>
            <person name="Chen Z.-H."/>
        </authorList>
    </citation>
    <scope>NUCLEOTIDE SEQUENCE</scope>
    <source>
        <strain evidence="3">Whitten #5841</strain>
        <tissue evidence="3">Leaf</tissue>
    </source>
</reference>
<dbReference type="InterPro" id="IPR042197">
    <property type="entry name" value="Apaf_helical"/>
</dbReference>
<dbReference type="PANTHER" id="PTHR11017">
    <property type="entry name" value="LEUCINE-RICH REPEAT-CONTAINING PROTEIN"/>
    <property type="match status" value="1"/>
</dbReference>
<evidence type="ECO:0000313" key="4">
    <source>
        <dbReference type="Proteomes" id="UP000825935"/>
    </source>
</evidence>
<name>A0A8T2UCN5_CERRI</name>
<dbReference type="Gene3D" id="1.10.8.430">
    <property type="entry name" value="Helical domain of apoptotic protease-activating factors"/>
    <property type="match status" value="1"/>
</dbReference>
<comment type="caution">
    <text evidence="3">The sequence shown here is derived from an EMBL/GenBank/DDBJ whole genome shotgun (WGS) entry which is preliminary data.</text>
</comment>
<dbReference type="SUPFAM" id="SSF46785">
    <property type="entry name" value="Winged helix' DNA-binding domain"/>
    <property type="match status" value="1"/>
</dbReference>
<protein>
    <recommendedName>
        <fullName evidence="2">NB-ARC domain-containing protein</fullName>
    </recommendedName>
</protein>
<keyword evidence="1" id="KW-0934">Plastid</keyword>
<proteinExistence type="predicted"/>
<evidence type="ECO:0000259" key="2">
    <source>
        <dbReference type="Pfam" id="PF00931"/>
    </source>
</evidence>
<keyword evidence="4" id="KW-1185">Reference proteome</keyword>
<dbReference type="OrthoDB" id="1095810at2759"/>
<dbReference type="GO" id="GO:0043531">
    <property type="term" value="F:ADP binding"/>
    <property type="evidence" value="ECO:0007669"/>
    <property type="project" value="InterPro"/>
</dbReference>
<dbReference type="Pfam" id="PF00931">
    <property type="entry name" value="NB-ARC"/>
    <property type="match status" value="1"/>
</dbReference>
<dbReference type="OMA" id="VEVEVNW"/>
<dbReference type="InterPro" id="IPR027417">
    <property type="entry name" value="P-loop_NTPase"/>
</dbReference>
<keyword evidence="1" id="KW-0150">Chloroplast</keyword>
<gene>
    <name evidence="3" type="ORF">KP509_08G025600</name>
</gene>
<dbReference type="InterPro" id="IPR044974">
    <property type="entry name" value="Disease_R_plants"/>
</dbReference>
<evidence type="ECO:0000313" key="3">
    <source>
        <dbReference type="EMBL" id="KAH7431024.1"/>
    </source>
</evidence>
<organism evidence="3 4">
    <name type="scientific">Ceratopteris richardii</name>
    <name type="common">Triangle waterfern</name>
    <dbReference type="NCBI Taxonomy" id="49495"/>
    <lineage>
        <taxon>Eukaryota</taxon>
        <taxon>Viridiplantae</taxon>
        <taxon>Streptophyta</taxon>
        <taxon>Embryophyta</taxon>
        <taxon>Tracheophyta</taxon>
        <taxon>Polypodiopsida</taxon>
        <taxon>Polypodiidae</taxon>
        <taxon>Polypodiales</taxon>
        <taxon>Pteridineae</taxon>
        <taxon>Pteridaceae</taxon>
        <taxon>Parkerioideae</taxon>
        <taxon>Ceratopteris</taxon>
    </lineage>
</organism>